<organism evidence="2 3">
    <name type="scientific">Solanum tuberosum</name>
    <name type="common">Potato</name>
    <dbReference type="NCBI Taxonomy" id="4113"/>
    <lineage>
        <taxon>Eukaryota</taxon>
        <taxon>Viridiplantae</taxon>
        <taxon>Streptophyta</taxon>
        <taxon>Embryophyta</taxon>
        <taxon>Tracheophyta</taxon>
        <taxon>Spermatophyta</taxon>
        <taxon>Magnoliopsida</taxon>
        <taxon>eudicotyledons</taxon>
        <taxon>Gunneridae</taxon>
        <taxon>Pentapetalae</taxon>
        <taxon>asterids</taxon>
        <taxon>lamiids</taxon>
        <taxon>Solanales</taxon>
        <taxon>Solanaceae</taxon>
        <taxon>Solanoideae</taxon>
        <taxon>Solaneae</taxon>
        <taxon>Solanum</taxon>
    </lineage>
</organism>
<evidence type="ECO:0000313" key="3">
    <source>
        <dbReference type="Proteomes" id="UP000011115"/>
    </source>
</evidence>
<feature type="region of interest" description="Disordered" evidence="1">
    <location>
        <begin position="129"/>
        <end position="173"/>
    </location>
</feature>
<dbReference type="Gramene" id="PGSC0003DMT400096307">
    <property type="protein sequence ID" value="PGSC0003DMT400096307"/>
    <property type="gene ID" value="PGSC0003DMG400045878"/>
</dbReference>
<protein>
    <submittedName>
        <fullName evidence="2">Integrase core domain containing protein</fullName>
    </submittedName>
</protein>
<reference evidence="3" key="1">
    <citation type="journal article" date="2011" name="Nature">
        <title>Genome sequence and analysis of the tuber crop potato.</title>
        <authorList>
            <consortium name="The Potato Genome Sequencing Consortium"/>
        </authorList>
    </citation>
    <scope>NUCLEOTIDE SEQUENCE [LARGE SCALE GENOMIC DNA]</scope>
    <source>
        <strain evidence="3">cv. DM1-3 516 R44</strain>
    </source>
</reference>
<keyword evidence="3" id="KW-1185">Reference proteome</keyword>
<feature type="compositionally biased region" description="Basic residues" evidence="1">
    <location>
        <begin position="129"/>
        <end position="148"/>
    </location>
</feature>
<feature type="compositionally biased region" description="Low complexity" evidence="1">
    <location>
        <begin position="220"/>
        <end position="236"/>
    </location>
</feature>
<evidence type="ECO:0000256" key="1">
    <source>
        <dbReference type="SAM" id="MobiDB-lite"/>
    </source>
</evidence>
<dbReference type="InParanoid" id="M1DY55"/>
<dbReference type="PaxDb" id="4113-PGSC0003DMT400096307"/>
<feature type="compositionally biased region" description="Polar residues" evidence="1">
    <location>
        <begin position="350"/>
        <end position="360"/>
    </location>
</feature>
<evidence type="ECO:0000313" key="2">
    <source>
        <dbReference type="EnsemblPlants" id="PGSC0003DMT400096307"/>
    </source>
</evidence>
<name>M1DY55_SOLTU</name>
<reference evidence="2" key="2">
    <citation type="submission" date="2015-06" db="UniProtKB">
        <authorList>
            <consortium name="EnsemblPlants"/>
        </authorList>
    </citation>
    <scope>IDENTIFICATION</scope>
    <source>
        <strain evidence="2">DM1-3 516 R44</strain>
    </source>
</reference>
<feature type="region of interest" description="Disordered" evidence="1">
    <location>
        <begin position="336"/>
        <end position="360"/>
    </location>
</feature>
<dbReference type="AlphaFoldDB" id="M1DY55"/>
<sequence>MIKANKETEKDQEWLTQLDVFSKKVLELEARSNKKKYLPPHECQQMKQQEGGQNEEVKVWKVIENYRLASKWSSRRIAEEVGDTDPDHRCTQDNFTLEFVKLGEPRKLLASRRPDMGRPKFAGRIMPPRKIRARNFKINKGRSNPSKKGRQEPLPGDKGNGKRPIYDMETTPRGLSIPSWARGFYAAVRNILADTPMAAPGGSGTAVPSEVTLGIDAQVQTDTSSSDSQTDGATDGNQGWSRDEGWKDRDREWRDRNPTWKERDWEKDKYVPPHERQKPKDSEGGWYEDMLSPILNKVERSDKILKEMKEDLSTLSQKVTSHSVSIKQLETQMGHILSHLNPRQQRGLPSDTTANPKNEV</sequence>
<proteinExistence type="predicted"/>
<dbReference type="EnsemblPlants" id="PGSC0003DMT400096307">
    <property type="protein sequence ID" value="PGSC0003DMT400096307"/>
    <property type="gene ID" value="PGSC0003DMG400045878"/>
</dbReference>
<accession>M1DY55</accession>
<dbReference type="Proteomes" id="UP000011115">
    <property type="component" value="Unassembled WGS sequence"/>
</dbReference>
<feature type="region of interest" description="Disordered" evidence="1">
    <location>
        <begin position="220"/>
        <end position="245"/>
    </location>
</feature>
<dbReference type="HOGENOM" id="CLU_770312_0_0_1"/>